<name>A0ABR3BEX8_PHYBL</name>
<keyword evidence="3" id="KW-1185">Reference proteome</keyword>
<accession>A0ABR3BEX8</accession>
<keyword evidence="1" id="KW-1133">Transmembrane helix</keyword>
<feature type="transmembrane region" description="Helical" evidence="1">
    <location>
        <begin position="34"/>
        <end position="54"/>
    </location>
</feature>
<comment type="caution">
    <text evidence="2">The sequence shown here is derived from an EMBL/GenBank/DDBJ whole genome shotgun (WGS) entry which is preliminary data.</text>
</comment>
<proteinExistence type="predicted"/>
<organism evidence="2 3">
    <name type="scientific">Phycomyces blakesleeanus</name>
    <dbReference type="NCBI Taxonomy" id="4837"/>
    <lineage>
        <taxon>Eukaryota</taxon>
        <taxon>Fungi</taxon>
        <taxon>Fungi incertae sedis</taxon>
        <taxon>Mucoromycota</taxon>
        <taxon>Mucoromycotina</taxon>
        <taxon>Mucoromycetes</taxon>
        <taxon>Mucorales</taxon>
        <taxon>Phycomycetaceae</taxon>
        <taxon>Phycomyces</taxon>
    </lineage>
</organism>
<protein>
    <submittedName>
        <fullName evidence="2">Uncharacterized protein</fullName>
    </submittedName>
</protein>
<dbReference type="Proteomes" id="UP001448207">
    <property type="component" value="Unassembled WGS sequence"/>
</dbReference>
<feature type="transmembrane region" description="Helical" evidence="1">
    <location>
        <begin position="5"/>
        <end position="28"/>
    </location>
</feature>
<evidence type="ECO:0000313" key="3">
    <source>
        <dbReference type="Proteomes" id="UP001448207"/>
    </source>
</evidence>
<evidence type="ECO:0000313" key="2">
    <source>
        <dbReference type="EMBL" id="KAL0097419.1"/>
    </source>
</evidence>
<reference evidence="2 3" key="1">
    <citation type="submission" date="2024-04" db="EMBL/GenBank/DDBJ databases">
        <title>Symmetric and asymmetric DNA N6-adenine methylation regulates different biological responses in Mucorales.</title>
        <authorList>
            <consortium name="Lawrence Berkeley National Laboratory"/>
            <person name="Lax C."/>
            <person name="Mondo S.J."/>
            <person name="Osorio-Concepcion M."/>
            <person name="Muszewska A."/>
            <person name="Corrochano-Luque M."/>
            <person name="Gutierrez G."/>
            <person name="Riley R."/>
            <person name="Lipzen A."/>
            <person name="Guo J."/>
            <person name="Hundley H."/>
            <person name="Amirebrahimi M."/>
            <person name="Ng V."/>
            <person name="Lorenzo-Gutierrez D."/>
            <person name="Binder U."/>
            <person name="Yang J."/>
            <person name="Song Y."/>
            <person name="Canovas D."/>
            <person name="Navarro E."/>
            <person name="Freitag M."/>
            <person name="Gabaldon T."/>
            <person name="Grigoriev I.V."/>
            <person name="Corrochano L.M."/>
            <person name="Nicolas F.E."/>
            <person name="Garre V."/>
        </authorList>
    </citation>
    <scope>NUCLEOTIDE SEQUENCE [LARGE SCALE GENOMIC DNA]</scope>
    <source>
        <strain evidence="2 3">L51</strain>
    </source>
</reference>
<evidence type="ECO:0000256" key="1">
    <source>
        <dbReference type="SAM" id="Phobius"/>
    </source>
</evidence>
<dbReference type="EMBL" id="JBCLYO010000001">
    <property type="protein sequence ID" value="KAL0097419.1"/>
    <property type="molecule type" value="Genomic_DNA"/>
</dbReference>
<sequence length="72" mass="9059">MYNYLFIYIIIIFIYLSIYQTFFFFFFFKSHTSLHFTSFIPFCAFFFPFFLFSYKQMPLKNNNMRKMKDIIS</sequence>
<keyword evidence="1" id="KW-0812">Transmembrane</keyword>
<keyword evidence="1" id="KW-0472">Membrane</keyword>
<gene>
    <name evidence="2" type="ORF">J3Q64DRAFT_1713268</name>
</gene>